<dbReference type="Gene3D" id="2.170.140.10">
    <property type="entry name" value="Chitin binding domain"/>
    <property type="match status" value="1"/>
</dbReference>
<dbReference type="SMART" id="SM00494">
    <property type="entry name" value="ChtBD2"/>
    <property type="match status" value="1"/>
</dbReference>
<dbReference type="Proteomes" id="UP001153712">
    <property type="component" value="Chromosome 3"/>
</dbReference>
<dbReference type="InterPro" id="IPR002557">
    <property type="entry name" value="Chitin-bd_dom"/>
</dbReference>
<dbReference type="InterPro" id="IPR036508">
    <property type="entry name" value="Chitin-bd_dom_sf"/>
</dbReference>
<accession>A0A9N9TRS7</accession>
<evidence type="ECO:0000313" key="3">
    <source>
        <dbReference type="Proteomes" id="UP001153712"/>
    </source>
</evidence>
<proteinExistence type="predicted"/>
<evidence type="ECO:0000259" key="1">
    <source>
        <dbReference type="PROSITE" id="PS50940"/>
    </source>
</evidence>
<reference evidence="2" key="1">
    <citation type="submission" date="2022-01" db="EMBL/GenBank/DDBJ databases">
        <authorList>
            <person name="King R."/>
        </authorList>
    </citation>
    <scope>NUCLEOTIDE SEQUENCE</scope>
</reference>
<dbReference type="GO" id="GO:0005576">
    <property type="term" value="C:extracellular region"/>
    <property type="evidence" value="ECO:0007669"/>
    <property type="project" value="InterPro"/>
</dbReference>
<sequence>MKVIKSVMMRKVVVAALAGAYMAFIIVADNCPSSSSSIFICPDNCSEFIRCQGSTPIRMACPAHLQYDPNIQKCNYPDKIQIPKNYCEDPTNIYEKPHYCDCTKYVYCVYGKGAVVNCPSPKKFSSTFAAFNNICNCTN</sequence>
<feature type="domain" description="Chitin-binding type-2" evidence="1">
    <location>
        <begin position="28"/>
        <end position="89"/>
    </location>
</feature>
<keyword evidence="3" id="KW-1185">Reference proteome</keyword>
<organism evidence="2 3">
    <name type="scientific">Phyllotreta striolata</name>
    <name type="common">Striped flea beetle</name>
    <name type="synonym">Crioceris striolata</name>
    <dbReference type="NCBI Taxonomy" id="444603"/>
    <lineage>
        <taxon>Eukaryota</taxon>
        <taxon>Metazoa</taxon>
        <taxon>Ecdysozoa</taxon>
        <taxon>Arthropoda</taxon>
        <taxon>Hexapoda</taxon>
        <taxon>Insecta</taxon>
        <taxon>Pterygota</taxon>
        <taxon>Neoptera</taxon>
        <taxon>Endopterygota</taxon>
        <taxon>Coleoptera</taxon>
        <taxon>Polyphaga</taxon>
        <taxon>Cucujiformia</taxon>
        <taxon>Chrysomeloidea</taxon>
        <taxon>Chrysomelidae</taxon>
        <taxon>Galerucinae</taxon>
        <taxon>Alticini</taxon>
        <taxon>Phyllotreta</taxon>
    </lineage>
</organism>
<dbReference type="AlphaFoldDB" id="A0A9N9TRS7"/>
<dbReference type="PROSITE" id="PS50940">
    <property type="entry name" value="CHIT_BIND_II"/>
    <property type="match status" value="1"/>
</dbReference>
<dbReference type="GO" id="GO:0008061">
    <property type="term" value="F:chitin binding"/>
    <property type="evidence" value="ECO:0007669"/>
    <property type="project" value="InterPro"/>
</dbReference>
<dbReference type="OrthoDB" id="6774271at2759"/>
<dbReference type="EMBL" id="OU900096">
    <property type="protein sequence ID" value="CAG9860013.1"/>
    <property type="molecule type" value="Genomic_DNA"/>
</dbReference>
<protein>
    <recommendedName>
        <fullName evidence="1">Chitin-binding type-2 domain-containing protein</fullName>
    </recommendedName>
</protein>
<dbReference type="SUPFAM" id="SSF57625">
    <property type="entry name" value="Invertebrate chitin-binding proteins"/>
    <property type="match status" value="2"/>
</dbReference>
<name>A0A9N9TRS7_PHYSR</name>
<gene>
    <name evidence="2" type="ORF">PHYEVI_LOCUS6372</name>
</gene>
<dbReference type="Pfam" id="PF01607">
    <property type="entry name" value="CBM_14"/>
    <property type="match status" value="1"/>
</dbReference>
<evidence type="ECO:0000313" key="2">
    <source>
        <dbReference type="EMBL" id="CAG9860013.1"/>
    </source>
</evidence>